<evidence type="ECO:0000256" key="2">
    <source>
        <dbReference type="ARBA" id="ARBA00022801"/>
    </source>
</evidence>
<gene>
    <name evidence="4" type="ORF">PDE_08215</name>
</gene>
<dbReference type="PANTHER" id="PTHR32494:SF5">
    <property type="entry name" value="ALLANTOATE AMIDOHYDROLASE"/>
    <property type="match status" value="1"/>
</dbReference>
<reference evidence="4 5" key="1">
    <citation type="journal article" date="2013" name="PLoS ONE">
        <title>Genomic and secretomic analyses reveal unique features of the lignocellulolytic enzyme system of Penicillium decumbens.</title>
        <authorList>
            <person name="Liu G."/>
            <person name="Zhang L."/>
            <person name="Wei X."/>
            <person name="Zou G."/>
            <person name="Qin Y."/>
            <person name="Ma L."/>
            <person name="Li J."/>
            <person name="Zheng H."/>
            <person name="Wang S."/>
            <person name="Wang C."/>
            <person name="Xun L."/>
            <person name="Zhao G.-P."/>
            <person name="Zhou Z."/>
            <person name="Qu Y."/>
        </authorList>
    </citation>
    <scope>NUCLEOTIDE SEQUENCE [LARGE SCALE GENOMIC DNA]</scope>
    <source>
        <strain evidence="5">114-2 / CGMCC 5302</strain>
    </source>
</reference>
<dbReference type="NCBIfam" id="TIGR01879">
    <property type="entry name" value="hydantase"/>
    <property type="match status" value="1"/>
</dbReference>
<dbReference type="Pfam" id="PF01546">
    <property type="entry name" value="Peptidase_M20"/>
    <property type="match status" value="1"/>
</dbReference>
<evidence type="ECO:0000259" key="3">
    <source>
        <dbReference type="Pfam" id="PF07687"/>
    </source>
</evidence>
<dbReference type="AlphaFoldDB" id="S8B335"/>
<dbReference type="OrthoDB" id="4676at2759"/>
<evidence type="ECO:0000313" key="4">
    <source>
        <dbReference type="EMBL" id="EPS33253.1"/>
    </source>
</evidence>
<dbReference type="InterPro" id="IPR010158">
    <property type="entry name" value="Amidase_Cbmase"/>
</dbReference>
<organism evidence="4 5">
    <name type="scientific">Penicillium oxalicum (strain 114-2 / CGMCC 5302)</name>
    <name type="common">Penicillium decumbens</name>
    <dbReference type="NCBI Taxonomy" id="933388"/>
    <lineage>
        <taxon>Eukaryota</taxon>
        <taxon>Fungi</taxon>
        <taxon>Dikarya</taxon>
        <taxon>Ascomycota</taxon>
        <taxon>Pezizomycotina</taxon>
        <taxon>Eurotiomycetes</taxon>
        <taxon>Eurotiomycetidae</taxon>
        <taxon>Eurotiales</taxon>
        <taxon>Aspergillaceae</taxon>
        <taxon>Penicillium</taxon>
    </lineage>
</organism>
<dbReference type="CDD" id="cd03884">
    <property type="entry name" value="M20_bAS"/>
    <property type="match status" value="1"/>
</dbReference>
<sequence length="501" mass="54221">MSATQLLRASWTRLPFGRRTAQHLLAKPSLKSQNDRSFSTSGALAMLTTELSEAEVSALRANKERLAKDLHHSCQWGPGIRWGDHPTETGMQRLALSDEDRQVRDWFVQTMKDLKCTITVDEMGNIFAVRPGRRADVPATFIGSHLDTQPTGGRYDGILGVLAGIETLKCMDEMGLETEGGVGVVNWTNEEGARFPLSMVSSGVWAECIPLSKAHNLEEVPTVASLPTASSSPETMKSALANIGYLGAVPCSYKSTPMAAHFELHIEQGPHLVSARQRVGVVTAVQAYRWFKLEIVGRDTHTGTTAFEHRADALYAFAQMMVRAREVAAAKGCLASVGIIQVAPGSVNTVPGRVSFSLDIRGPETALVAEVESELRSDFDKIAAAEGAGIGKPCRVEWTLDFDSPAIKFHPDCIDCVQESAHAVVADASAADAKALVRPIMSGAGHDSVFTSKRVPTSMIFVPCRDGLSHHPEEFCSEDDCATGASVILQAVVRYDRKRFT</sequence>
<name>S8B335_PENO1</name>
<protein>
    <recommendedName>
        <fullName evidence="3">Peptidase M20 dimerisation domain-containing protein</fullName>
    </recommendedName>
</protein>
<proteinExistence type="inferred from homology"/>
<dbReference type="PhylomeDB" id="S8B335"/>
<dbReference type="HOGENOM" id="CLU_024588_2_0_1"/>
<dbReference type="Gene3D" id="3.40.630.10">
    <property type="entry name" value="Zn peptidases"/>
    <property type="match status" value="1"/>
</dbReference>
<dbReference type="GO" id="GO:0016813">
    <property type="term" value="F:hydrolase activity, acting on carbon-nitrogen (but not peptide) bonds, in linear amidines"/>
    <property type="evidence" value="ECO:0007669"/>
    <property type="project" value="InterPro"/>
</dbReference>
<comment type="similarity">
    <text evidence="1">Belongs to the peptidase M20A family.</text>
</comment>
<dbReference type="SUPFAM" id="SSF53187">
    <property type="entry name" value="Zn-dependent exopeptidases"/>
    <property type="match status" value="1"/>
</dbReference>
<dbReference type="InterPro" id="IPR002933">
    <property type="entry name" value="Peptidase_M20"/>
</dbReference>
<dbReference type="Proteomes" id="UP000019376">
    <property type="component" value="Unassembled WGS sequence"/>
</dbReference>
<evidence type="ECO:0000313" key="5">
    <source>
        <dbReference type="Proteomes" id="UP000019376"/>
    </source>
</evidence>
<keyword evidence="2" id="KW-0378">Hydrolase</keyword>
<dbReference type="PANTHER" id="PTHR32494">
    <property type="entry name" value="ALLANTOATE DEIMINASE-RELATED"/>
    <property type="match status" value="1"/>
</dbReference>
<dbReference type="Gene3D" id="3.30.70.360">
    <property type="match status" value="1"/>
</dbReference>
<keyword evidence="5" id="KW-1185">Reference proteome</keyword>
<dbReference type="EMBL" id="KB644415">
    <property type="protein sequence ID" value="EPS33253.1"/>
    <property type="molecule type" value="Genomic_DNA"/>
</dbReference>
<dbReference type="SUPFAM" id="SSF55031">
    <property type="entry name" value="Bacterial exopeptidase dimerisation domain"/>
    <property type="match status" value="1"/>
</dbReference>
<dbReference type="InterPro" id="IPR011650">
    <property type="entry name" value="Peptidase_M20_dimer"/>
</dbReference>
<feature type="domain" description="Peptidase M20 dimerisation" evidence="3">
    <location>
        <begin position="288"/>
        <end position="383"/>
    </location>
</feature>
<evidence type="ECO:0000256" key="1">
    <source>
        <dbReference type="ARBA" id="ARBA00006247"/>
    </source>
</evidence>
<dbReference type="eggNOG" id="ENOG502QPR4">
    <property type="taxonomic scope" value="Eukaryota"/>
</dbReference>
<accession>S8B335</accession>
<dbReference type="Pfam" id="PF07687">
    <property type="entry name" value="M20_dimer"/>
    <property type="match status" value="1"/>
</dbReference>
<dbReference type="InterPro" id="IPR036264">
    <property type="entry name" value="Bact_exopeptidase_dim_dom"/>
</dbReference>
<dbReference type="STRING" id="933388.S8B335"/>